<evidence type="ECO:0000256" key="10">
    <source>
        <dbReference type="PROSITE-ProRule" id="PRU00089"/>
    </source>
</evidence>
<evidence type="ECO:0000256" key="7">
    <source>
        <dbReference type="ARBA" id="ARBA00023125"/>
    </source>
</evidence>
<organism evidence="13 14">
    <name type="scientific">Alligator sinensis</name>
    <name type="common">Chinese alligator</name>
    <dbReference type="NCBI Taxonomy" id="38654"/>
    <lineage>
        <taxon>Eukaryota</taxon>
        <taxon>Metazoa</taxon>
        <taxon>Chordata</taxon>
        <taxon>Craniata</taxon>
        <taxon>Vertebrata</taxon>
        <taxon>Euteleostomi</taxon>
        <taxon>Archelosauria</taxon>
        <taxon>Archosauria</taxon>
        <taxon>Crocodylia</taxon>
        <taxon>Alligatoridae</taxon>
        <taxon>Alligatorinae</taxon>
        <taxon>Alligator</taxon>
    </lineage>
</organism>
<dbReference type="PANTHER" id="PTHR45796">
    <property type="entry name" value="FORKHEAD BOX P, ISOFORM C"/>
    <property type="match status" value="1"/>
</dbReference>
<keyword evidence="3" id="KW-0479">Metal-binding</keyword>
<feature type="compositionally biased region" description="Pro residues" evidence="11">
    <location>
        <begin position="112"/>
        <end position="125"/>
    </location>
</feature>
<dbReference type="SMART" id="SM00339">
    <property type="entry name" value="FH"/>
    <property type="match status" value="1"/>
</dbReference>
<evidence type="ECO:0000256" key="1">
    <source>
        <dbReference type="ARBA" id="ARBA00004123"/>
    </source>
</evidence>
<evidence type="ECO:0000256" key="3">
    <source>
        <dbReference type="ARBA" id="ARBA00022723"/>
    </source>
</evidence>
<name>A0A3Q0HBL5_ALLSI</name>
<keyword evidence="5" id="KW-0862">Zinc</keyword>
<evidence type="ECO:0000256" key="6">
    <source>
        <dbReference type="ARBA" id="ARBA00023015"/>
    </source>
</evidence>
<dbReference type="PROSITE" id="PS00658">
    <property type="entry name" value="FORK_HEAD_2"/>
    <property type="match status" value="1"/>
</dbReference>
<dbReference type="GO" id="GO:0005634">
    <property type="term" value="C:nucleus"/>
    <property type="evidence" value="ECO:0007669"/>
    <property type="project" value="UniProtKB-SubCell"/>
</dbReference>
<accession>A0A3Q0HBL5</accession>
<dbReference type="InterPro" id="IPR036390">
    <property type="entry name" value="WH_DNA-bd_sf"/>
</dbReference>
<reference evidence="14" key="1">
    <citation type="submission" date="2025-08" db="UniProtKB">
        <authorList>
            <consortium name="RefSeq"/>
        </authorList>
    </citation>
    <scope>IDENTIFICATION</scope>
</reference>
<dbReference type="CDD" id="cd20066">
    <property type="entry name" value="FH_FOXP3"/>
    <property type="match status" value="1"/>
</dbReference>
<feature type="compositionally biased region" description="Polar residues" evidence="11">
    <location>
        <begin position="70"/>
        <end position="84"/>
    </location>
</feature>
<feature type="region of interest" description="Disordered" evidence="11">
    <location>
        <begin position="1"/>
        <end position="132"/>
    </location>
</feature>
<evidence type="ECO:0000313" key="13">
    <source>
        <dbReference type="Proteomes" id="UP000189705"/>
    </source>
</evidence>
<keyword evidence="13" id="KW-1185">Reference proteome</keyword>
<dbReference type="CTD" id="50943"/>
<dbReference type="InterPro" id="IPR047413">
    <property type="entry name" value="FH_FOXP3"/>
</dbReference>
<evidence type="ECO:0000313" key="14">
    <source>
        <dbReference type="RefSeq" id="XP_025069436.1"/>
    </source>
</evidence>
<dbReference type="PROSITE" id="PS50039">
    <property type="entry name" value="FORK_HEAD_3"/>
    <property type="match status" value="1"/>
</dbReference>
<protein>
    <submittedName>
        <fullName evidence="14">Forkhead box protein P3 isoform X1</fullName>
    </submittedName>
</protein>
<keyword evidence="6" id="KW-0805">Transcription regulation</keyword>
<proteinExistence type="predicted"/>
<keyword evidence="8" id="KW-0804">Transcription</keyword>
<evidence type="ECO:0000256" key="5">
    <source>
        <dbReference type="ARBA" id="ARBA00022833"/>
    </source>
</evidence>
<feature type="region of interest" description="Disordered" evidence="11">
    <location>
        <begin position="331"/>
        <end position="356"/>
    </location>
</feature>
<evidence type="ECO:0000256" key="9">
    <source>
        <dbReference type="ARBA" id="ARBA00023242"/>
    </source>
</evidence>
<dbReference type="GO" id="GO:0000978">
    <property type="term" value="F:RNA polymerase II cis-regulatory region sequence-specific DNA binding"/>
    <property type="evidence" value="ECO:0007669"/>
    <property type="project" value="TreeGrafter"/>
</dbReference>
<dbReference type="InParanoid" id="A0A3Q0HBL5"/>
<dbReference type="InterPro" id="IPR036388">
    <property type="entry name" value="WH-like_DNA-bd_sf"/>
</dbReference>
<dbReference type="AlphaFoldDB" id="A0A3Q0HBL5"/>
<dbReference type="PANTHER" id="PTHR45796:SF7">
    <property type="entry name" value="FORKHEAD BOX PROTEIN P4"/>
    <property type="match status" value="1"/>
</dbReference>
<evidence type="ECO:0000256" key="2">
    <source>
        <dbReference type="ARBA" id="ARBA00022491"/>
    </source>
</evidence>
<dbReference type="STRING" id="38654.A0A3Q0HBL5"/>
<dbReference type="FunFam" id="1.10.10.10:FF:000010">
    <property type="entry name" value="Forkhead box P2 isoform B"/>
    <property type="match status" value="1"/>
</dbReference>
<feature type="DNA-binding region" description="Fork-head" evidence="10">
    <location>
        <begin position="244"/>
        <end position="330"/>
    </location>
</feature>
<dbReference type="RefSeq" id="XP_025069436.1">
    <property type="nucleotide sequence ID" value="XM_025213651.1"/>
</dbReference>
<evidence type="ECO:0000256" key="4">
    <source>
        <dbReference type="ARBA" id="ARBA00022771"/>
    </source>
</evidence>
<keyword evidence="7 10" id="KW-0238">DNA-binding</keyword>
<dbReference type="SUPFAM" id="SSF46785">
    <property type="entry name" value="Winged helix' DNA-binding domain"/>
    <property type="match status" value="1"/>
</dbReference>
<gene>
    <name evidence="14" type="primary">FOXP3</name>
</gene>
<dbReference type="Proteomes" id="UP000189705">
    <property type="component" value="Unplaced"/>
</dbReference>
<keyword evidence="4" id="KW-0863">Zinc-finger</keyword>
<dbReference type="GO" id="GO:0008270">
    <property type="term" value="F:zinc ion binding"/>
    <property type="evidence" value="ECO:0007669"/>
    <property type="project" value="UniProtKB-KW"/>
</dbReference>
<keyword evidence="9 10" id="KW-0539">Nucleus</keyword>
<dbReference type="InterPro" id="IPR001766">
    <property type="entry name" value="Fork_head_dom"/>
</dbReference>
<comment type="subcellular location">
    <subcellularLocation>
        <location evidence="1 10">Nucleus</location>
    </subcellularLocation>
</comment>
<dbReference type="GO" id="GO:0001227">
    <property type="term" value="F:DNA-binding transcription repressor activity, RNA polymerase II-specific"/>
    <property type="evidence" value="ECO:0007669"/>
    <property type="project" value="TreeGrafter"/>
</dbReference>
<dbReference type="InterPro" id="IPR050998">
    <property type="entry name" value="FOXP"/>
</dbReference>
<dbReference type="Pfam" id="PF00250">
    <property type="entry name" value="Forkhead"/>
    <property type="match status" value="1"/>
</dbReference>
<evidence type="ECO:0000256" key="11">
    <source>
        <dbReference type="SAM" id="MobiDB-lite"/>
    </source>
</evidence>
<sequence length="356" mass="40035">MRTAETRDASAQWTSLIKPVLPRTWRQAPLDPHSPPTDSTPQSSPPAPRGPTQDRPSVLHGPHRKPRLLATSSLCPPHLTTQQPGVLVMRTRQTLAHGGSSVECPMRDPPAQDGPPPSPPTPDPSPAERVPPRCNPAWFHVGMTQWVRQREYVQKLEQQLVRERQRLALMQTQLVGADPALDVVALGKVQASTPLPHTGWLRPGPSPAAGPKDTLETPLWGHHSLSFYPELGPSLEYYRVSTARPPFTYAALIRWAIMESPERQLTLNEIYHWFSRSFGYFRHNTATWKNAVRHNLSLHKCFVRVENVKGAVWTVDEGEFQRRRSQRFPRDPDLRGLLPPLPYAPAEGAWRPAPLS</sequence>
<keyword evidence="2" id="KW-0678">Repressor</keyword>
<dbReference type="PRINTS" id="PR00053">
    <property type="entry name" value="FORKHEAD"/>
</dbReference>
<dbReference type="Gene3D" id="1.10.10.10">
    <property type="entry name" value="Winged helix-like DNA-binding domain superfamily/Winged helix DNA-binding domain"/>
    <property type="match status" value="1"/>
</dbReference>
<evidence type="ECO:0000259" key="12">
    <source>
        <dbReference type="PROSITE" id="PS50039"/>
    </source>
</evidence>
<dbReference type="GeneID" id="102376811"/>
<evidence type="ECO:0000256" key="8">
    <source>
        <dbReference type="ARBA" id="ARBA00023163"/>
    </source>
</evidence>
<feature type="domain" description="Fork-head" evidence="12">
    <location>
        <begin position="244"/>
        <end position="330"/>
    </location>
</feature>
<dbReference type="Gene3D" id="1.20.5.340">
    <property type="match status" value="1"/>
</dbReference>
<dbReference type="InterPro" id="IPR030456">
    <property type="entry name" value="TF_fork_head_CS_2"/>
</dbReference>